<protein>
    <submittedName>
        <fullName evidence="2">Uncharacterized protein</fullName>
    </submittedName>
</protein>
<feature type="region of interest" description="Disordered" evidence="1">
    <location>
        <begin position="1"/>
        <end position="31"/>
    </location>
</feature>
<sequence length="658" mass="74294">MARPKKGRNPPPPATAAEAASHEGESGDVDSELIFSDNNNVVFPTSEDRRNPFRIDFGERVYNLDEKCEKRVLRVSEFSWDLEQYLKKRSEMQIFRFHGGIKAISNITRELMKGIVASFCTLIKETPENEVMYLHNHSNYLLHGVEPYCTPPGTVTRNQQIMANLDISYCPPIQVIIVKDNKSRNKSGTRQTSLPEKVEALSKVLKEIYGEEEYSCDRNEWLHFYNRLVIPEVPLHIEAVKNKAPPGMDDAALNALIKDSIDGLERHHVFWHWTDKDGFIEYFDRLLSDEKFHNLVVPVFDQFHFFETDWETEFTKDPPMKKCYDTKLMHDGGTVAPTQGATPALSPSLGGSGGFSGGAHALAQSTRRRRGGIKFITKTRNCIVHMTSYTRVLNPDPAATSLGWHSSLCVAYIDEVEETSKDKSKKMVVKVYYSALVKAVPKSVDTSGPSQNLDQMTVNEAAKDWGLECLCYEIRDIATPHGVKVAMEMQAEAERKKKAQIHESEGERQAHINIADGKKSSVILASEAAKMDQVNRSQAFAEAGIVVSKLSVDDSSWQKGANFFPDRFISRQDLISWKAKLDYEVMPGLNILLFEPFRSVKEAVALFGERVLAGDVYHANRLQQSKQSNNKVEVRYSDLAVQHLKVQGPWKIFLGVQF</sequence>
<accession>A0A162AJ48</accession>
<evidence type="ECO:0000256" key="1">
    <source>
        <dbReference type="SAM" id="MobiDB-lite"/>
    </source>
</evidence>
<dbReference type="PANTHER" id="PTHR43327">
    <property type="entry name" value="STOMATIN-LIKE PROTEIN 2, MITOCHONDRIAL"/>
    <property type="match status" value="1"/>
</dbReference>
<name>A0A162AJ48_DAUCS</name>
<gene>
    <name evidence="2" type="ORF">DCAR_010415</name>
</gene>
<dbReference type="AlphaFoldDB" id="A0A162AJ48"/>
<dbReference type="EMBL" id="LNRQ01000003">
    <property type="protein sequence ID" value="KZN01661.1"/>
    <property type="molecule type" value="Genomic_DNA"/>
</dbReference>
<comment type="caution">
    <text evidence="2">The sequence shown here is derived from an EMBL/GenBank/DDBJ whole genome shotgun (WGS) entry which is preliminary data.</text>
</comment>
<proteinExistence type="predicted"/>
<dbReference type="Gramene" id="KZN01661">
    <property type="protein sequence ID" value="KZN01661"/>
    <property type="gene ID" value="DCAR_010415"/>
</dbReference>
<organism evidence="2">
    <name type="scientific">Daucus carota subsp. sativus</name>
    <name type="common">Carrot</name>
    <dbReference type="NCBI Taxonomy" id="79200"/>
    <lineage>
        <taxon>Eukaryota</taxon>
        <taxon>Viridiplantae</taxon>
        <taxon>Streptophyta</taxon>
        <taxon>Embryophyta</taxon>
        <taxon>Tracheophyta</taxon>
        <taxon>Spermatophyta</taxon>
        <taxon>Magnoliopsida</taxon>
        <taxon>eudicotyledons</taxon>
        <taxon>Gunneridae</taxon>
        <taxon>Pentapetalae</taxon>
        <taxon>asterids</taxon>
        <taxon>campanulids</taxon>
        <taxon>Apiales</taxon>
        <taxon>Apiaceae</taxon>
        <taxon>Apioideae</taxon>
        <taxon>Scandiceae</taxon>
        <taxon>Daucinae</taxon>
        <taxon>Daucus</taxon>
        <taxon>Daucus sect. Daucus</taxon>
    </lineage>
</organism>
<evidence type="ECO:0000313" key="2">
    <source>
        <dbReference type="EMBL" id="KZN01661.1"/>
    </source>
</evidence>
<dbReference type="STRING" id="79200.A0A162AJ48"/>
<reference evidence="2" key="1">
    <citation type="journal article" date="2016" name="Nat. Genet.">
        <title>A high-quality carrot genome assembly provides new insights into carotenoid accumulation and asterid genome evolution.</title>
        <authorList>
            <person name="Iorizzo M."/>
            <person name="Ellison S."/>
            <person name="Senalik D."/>
            <person name="Zeng P."/>
            <person name="Satapoomin P."/>
            <person name="Huang J."/>
            <person name="Bowman M."/>
            <person name="Iovene M."/>
            <person name="Sanseverino W."/>
            <person name="Cavagnaro P."/>
            <person name="Yildiz M."/>
            <person name="Macko-Podgorni A."/>
            <person name="Moranska E."/>
            <person name="Grzebelus E."/>
            <person name="Grzebelus D."/>
            <person name="Ashrafi H."/>
            <person name="Zheng Z."/>
            <person name="Cheng S."/>
            <person name="Spooner D."/>
            <person name="Van Deynze A."/>
            <person name="Simon P."/>
        </authorList>
    </citation>
    <scope>NUCLEOTIDE SEQUENCE [LARGE SCALE GENOMIC DNA]</scope>
    <source>
        <tissue evidence="2">Leaf</tissue>
    </source>
</reference>
<dbReference type="GO" id="GO:0007005">
    <property type="term" value="P:mitochondrion organization"/>
    <property type="evidence" value="ECO:0007669"/>
    <property type="project" value="TreeGrafter"/>
</dbReference>
<dbReference type="SUPFAM" id="SSF117892">
    <property type="entry name" value="Band 7/SPFH domain"/>
    <property type="match status" value="1"/>
</dbReference>
<dbReference type="InterPro" id="IPR050710">
    <property type="entry name" value="Band7/mec-2_domain"/>
</dbReference>
<dbReference type="InterPro" id="IPR036013">
    <property type="entry name" value="Band_7/SPFH_dom_sf"/>
</dbReference>
<dbReference type="GO" id="GO:0005739">
    <property type="term" value="C:mitochondrion"/>
    <property type="evidence" value="ECO:0007669"/>
    <property type="project" value="TreeGrafter"/>
</dbReference>
<dbReference type="PANTHER" id="PTHR43327:SF10">
    <property type="entry name" value="STOMATIN-LIKE PROTEIN 2, MITOCHONDRIAL"/>
    <property type="match status" value="1"/>
</dbReference>